<dbReference type="CDD" id="cd06173">
    <property type="entry name" value="MFS_MefA_like"/>
    <property type="match status" value="1"/>
</dbReference>
<evidence type="ECO:0000256" key="7">
    <source>
        <dbReference type="SAM" id="Phobius"/>
    </source>
</evidence>
<evidence type="ECO:0000256" key="1">
    <source>
        <dbReference type="ARBA" id="ARBA00004651"/>
    </source>
</evidence>
<comment type="subcellular location">
    <subcellularLocation>
        <location evidence="1">Cell membrane</location>
        <topology evidence="1">Multi-pass membrane protein</topology>
    </subcellularLocation>
</comment>
<dbReference type="InterPro" id="IPR010290">
    <property type="entry name" value="TM_effector"/>
</dbReference>
<evidence type="ECO:0000313" key="9">
    <source>
        <dbReference type="EMBL" id="RSM46435.1"/>
    </source>
</evidence>
<dbReference type="OrthoDB" id="145388at2"/>
<evidence type="ECO:0000259" key="8">
    <source>
        <dbReference type="PROSITE" id="PS50850"/>
    </source>
</evidence>
<evidence type="ECO:0000256" key="3">
    <source>
        <dbReference type="ARBA" id="ARBA00022475"/>
    </source>
</evidence>
<sequence length="415" mass="41985">MDGRVVTGSATAVRGDFSRLWLATAISAFGDGVRYTAIPLLALSFTTDPFRLALVTVAMAVPLLFSALAGVLADMVDRRRLLIGVDLARAAVVTVLALLVLTGTANLALVCVAAALLGLGEAVFAVGAQSFLPEVVPPARLTAANGRLHVAQLVFRDSIGQSAGGVVFVLFAALPFLLDGGSFALGVLLLLAVRRTAAPAPEPASGPGPRVSWRAMLAEGVRYLKADRLLTTLAVMLGMANFFVTGIAAVEVLYVVQELGLPKAVFGVFLAAAALGGIAGALLSGRLAARLGVFRAALASLASAGLAVMLLGLAAWPPTAVAGFAVFGFGTAVYQTLTVSFRQADVPAELLGRVNGVYRLIGTGTAPLGALAAGALAGAQGLRSPFLAAGAGILLLALVAARPVLRMAAGRVGTA</sequence>
<dbReference type="AlphaFoldDB" id="A0A428WTP1"/>
<accession>A0A428WTP1</accession>
<dbReference type="PANTHER" id="PTHR23513:SF6">
    <property type="entry name" value="MAJOR FACILITATOR SUPERFAMILY ASSOCIATED DOMAIN-CONTAINING PROTEIN"/>
    <property type="match status" value="1"/>
</dbReference>
<dbReference type="Gene3D" id="1.20.1250.20">
    <property type="entry name" value="MFS general substrate transporter like domains"/>
    <property type="match status" value="1"/>
</dbReference>
<protein>
    <submittedName>
        <fullName evidence="9">MFS transporter</fullName>
    </submittedName>
</protein>
<gene>
    <name evidence="9" type="ORF">DMA12_11700</name>
</gene>
<feature type="transmembrane region" description="Helical" evidence="7">
    <location>
        <begin position="264"/>
        <end position="284"/>
    </location>
</feature>
<feature type="transmembrane region" description="Helical" evidence="7">
    <location>
        <begin position="385"/>
        <end position="405"/>
    </location>
</feature>
<feature type="transmembrane region" description="Helical" evidence="7">
    <location>
        <begin position="166"/>
        <end position="193"/>
    </location>
</feature>
<evidence type="ECO:0000313" key="10">
    <source>
        <dbReference type="Proteomes" id="UP000286716"/>
    </source>
</evidence>
<comment type="caution">
    <text evidence="9">The sequence shown here is derived from an EMBL/GenBank/DDBJ whole genome shotgun (WGS) entry which is preliminary data.</text>
</comment>
<dbReference type="SUPFAM" id="SSF103473">
    <property type="entry name" value="MFS general substrate transporter"/>
    <property type="match status" value="1"/>
</dbReference>
<keyword evidence="10" id="KW-1185">Reference proteome</keyword>
<dbReference type="GO" id="GO:0005886">
    <property type="term" value="C:plasma membrane"/>
    <property type="evidence" value="ECO:0007669"/>
    <property type="project" value="UniProtKB-SubCell"/>
</dbReference>
<evidence type="ECO:0000256" key="2">
    <source>
        <dbReference type="ARBA" id="ARBA00022448"/>
    </source>
</evidence>
<feature type="transmembrane region" description="Helical" evidence="7">
    <location>
        <begin position="229"/>
        <end position="252"/>
    </location>
</feature>
<evidence type="ECO:0000256" key="6">
    <source>
        <dbReference type="ARBA" id="ARBA00023136"/>
    </source>
</evidence>
<proteinExistence type="predicted"/>
<feature type="transmembrane region" description="Helical" evidence="7">
    <location>
        <begin position="20"/>
        <end position="43"/>
    </location>
</feature>
<name>A0A428WTP1_AMYBA</name>
<organism evidence="9 10">
    <name type="scientific">Amycolatopsis balhimycina DSM 5908</name>
    <dbReference type="NCBI Taxonomy" id="1081091"/>
    <lineage>
        <taxon>Bacteria</taxon>
        <taxon>Bacillati</taxon>
        <taxon>Actinomycetota</taxon>
        <taxon>Actinomycetes</taxon>
        <taxon>Pseudonocardiales</taxon>
        <taxon>Pseudonocardiaceae</taxon>
        <taxon>Amycolatopsis</taxon>
    </lineage>
</organism>
<dbReference type="EMBL" id="QHHU01000013">
    <property type="protein sequence ID" value="RSM46435.1"/>
    <property type="molecule type" value="Genomic_DNA"/>
</dbReference>
<keyword evidence="6 7" id="KW-0472">Membrane</keyword>
<feature type="transmembrane region" description="Helical" evidence="7">
    <location>
        <begin position="320"/>
        <end position="337"/>
    </location>
</feature>
<keyword evidence="5 7" id="KW-1133">Transmembrane helix</keyword>
<keyword evidence="4 7" id="KW-0812">Transmembrane</keyword>
<dbReference type="GO" id="GO:0022857">
    <property type="term" value="F:transmembrane transporter activity"/>
    <property type="evidence" value="ECO:0007669"/>
    <property type="project" value="InterPro"/>
</dbReference>
<feature type="transmembrane region" description="Helical" evidence="7">
    <location>
        <begin position="296"/>
        <end position="314"/>
    </location>
</feature>
<feature type="transmembrane region" description="Helical" evidence="7">
    <location>
        <begin position="50"/>
        <end position="69"/>
    </location>
</feature>
<dbReference type="Proteomes" id="UP000286716">
    <property type="component" value="Unassembled WGS sequence"/>
</dbReference>
<feature type="transmembrane region" description="Helical" evidence="7">
    <location>
        <begin position="357"/>
        <end position="379"/>
    </location>
</feature>
<feature type="domain" description="Major facilitator superfamily (MFS) profile" evidence="8">
    <location>
        <begin position="230"/>
        <end position="415"/>
    </location>
</feature>
<dbReference type="InterPro" id="IPR036259">
    <property type="entry name" value="MFS_trans_sf"/>
</dbReference>
<keyword evidence="3" id="KW-1003">Cell membrane</keyword>
<evidence type="ECO:0000256" key="5">
    <source>
        <dbReference type="ARBA" id="ARBA00022989"/>
    </source>
</evidence>
<reference evidence="9 10" key="1">
    <citation type="submission" date="2018-05" db="EMBL/GenBank/DDBJ databases">
        <title>Evolution of GPA BGCs.</title>
        <authorList>
            <person name="Waglechner N."/>
            <person name="Wright G.D."/>
        </authorList>
    </citation>
    <scope>NUCLEOTIDE SEQUENCE [LARGE SCALE GENOMIC DNA]</scope>
    <source>
        <strain evidence="9 10">DSM 5908</strain>
    </source>
</reference>
<dbReference type="InterPro" id="IPR020846">
    <property type="entry name" value="MFS_dom"/>
</dbReference>
<keyword evidence="2" id="KW-0813">Transport</keyword>
<dbReference type="Pfam" id="PF05977">
    <property type="entry name" value="MFS_3"/>
    <property type="match status" value="1"/>
</dbReference>
<dbReference type="PROSITE" id="PS50850">
    <property type="entry name" value="MFS"/>
    <property type="match status" value="1"/>
</dbReference>
<dbReference type="PANTHER" id="PTHR23513">
    <property type="entry name" value="INTEGRAL MEMBRANE EFFLUX PROTEIN-RELATED"/>
    <property type="match status" value="1"/>
</dbReference>
<evidence type="ECO:0000256" key="4">
    <source>
        <dbReference type="ARBA" id="ARBA00022692"/>
    </source>
</evidence>